<reference evidence="11" key="1">
    <citation type="submission" date="2023-10" db="EMBL/GenBank/DDBJ databases">
        <authorList>
            <person name="Chen Y."/>
            <person name="Shah S."/>
            <person name="Dougan E. K."/>
            <person name="Thang M."/>
            <person name="Chan C."/>
        </authorList>
    </citation>
    <scope>NUCLEOTIDE SEQUENCE [LARGE SCALE GENOMIC DNA]</scope>
</reference>
<dbReference type="Gene3D" id="6.20.240.20">
    <property type="match status" value="1"/>
</dbReference>
<keyword evidence="3 6" id="KW-0518">Myosin</keyword>
<evidence type="ECO:0000313" key="11">
    <source>
        <dbReference type="EMBL" id="CAK0821355.1"/>
    </source>
</evidence>
<feature type="compositionally biased region" description="Low complexity" evidence="8">
    <location>
        <begin position="1916"/>
        <end position="1963"/>
    </location>
</feature>
<evidence type="ECO:0000256" key="7">
    <source>
        <dbReference type="SAM" id="Coils"/>
    </source>
</evidence>
<feature type="domain" description="Myosin motor" evidence="10">
    <location>
        <begin position="48"/>
        <end position="793"/>
    </location>
</feature>
<evidence type="ECO:0000313" key="12">
    <source>
        <dbReference type="Proteomes" id="UP001189429"/>
    </source>
</evidence>
<feature type="coiled-coil region" evidence="7">
    <location>
        <begin position="1338"/>
        <end position="1385"/>
    </location>
</feature>
<evidence type="ECO:0000256" key="6">
    <source>
        <dbReference type="PROSITE-ProRule" id="PRU00782"/>
    </source>
</evidence>
<feature type="compositionally biased region" description="Polar residues" evidence="8">
    <location>
        <begin position="1904"/>
        <end position="1913"/>
    </location>
</feature>
<dbReference type="Proteomes" id="UP001189429">
    <property type="component" value="Unassembled WGS sequence"/>
</dbReference>
<dbReference type="EMBL" id="CAUYUJ010007613">
    <property type="protein sequence ID" value="CAK0821355.1"/>
    <property type="molecule type" value="Genomic_DNA"/>
</dbReference>
<evidence type="ECO:0000256" key="1">
    <source>
        <dbReference type="ARBA" id="ARBA00022741"/>
    </source>
</evidence>
<sequence length="2067" mass="223159">MPPSFWVPHPDLVWAPCAKKSDGVYADEDGKQVFHSGSVNEVKDSQIEGADDVCNIDVVTEAVLLHNVRLRYKRQVIYTNISRILVAVNPFKKIAIFGEEWLKRYIQPSAEDRTTPHIYNVGYDAVTGIMASGKRSQAVLVSGESGAGKTESAKLVLGYIAAYSSGSGQRYDMSAGEAAKAGPKRTLSRYSSTLTEGKVDIQDQIMKTNPILEAFGNAMTQRNNNSSRFGKWLELSFDGRGQIAGCQIVDYVLELTRVTGTAKVERNYHVFFALAHMRDSNELQGLGMLPPSKYSYLKDCVQQAPSLNDAQIFEEIVEAFQSLEFEASLQKEIFSVVAGILELGNVKFAEVGESLAFAEEAKDLSEGRLQGAKTQDLSEEHRCAAQRAADLLGLNLANLGKALLTRESVVGGEKIQRSLKADQAAFERDAFVRLVYGRLFKWLICKMNQKLLNGVEVTRFLGLLDIAGFESFATNSLEQLLINLSNEHLQAHFNHSFFTMEIEVYRAEGVNLSFDDVGFNDNKDIIELIAGKGGIFSILDDSGTLAKSADSDQKWVDRACKELQNHKRFGVPKFKGSFTVKHFAGPVEYQAKGFLEKNLNKPPREGPNCIVTSSNSVLKEIGGTVIAELDLLEQAAKGTKRKAQTVSNEFKESIAALMSKLKEADPHFIRCIKPNPEKKPDMFHSQLVMEQLLYSGALEAVKIRQSGYALRMPFEDFVAQYHVLLPKAHQADLLGREGDARGRAEALLGMLPEVVSFAGKEARLRPEDKEALFGNTKLFARASFHARLEMGLQLLREQEEELRRQAKVALQEAIQSRAVPQLREAIQLCQEVGVPEEDLTEVKRVLEEALQREGVLTRIQEGIAVRDVRAVKDAVADGQRLQMSEQELADARAFLKQEQLAWARGEVEKAMTANQAEGLRTAIKDAEEAGIPSGDELLARARKALAAMEATEALQSAVQSRDVSQLEAAIQAGEPVLEQGSEALADARRVLREEAAKTAARQQLAAAVQAGDLAALTAALGAAEEVRLEAGELEQASAALALAEARAACSAQRLRPAIEAGEAAGLPRGQLDAAREALAREERREEAAGALREALAAGGLEPLQAAVRAAEDCGVDVALLEEARAAVQLEGQKAAARARLKDATDRREAGALRAALGVAEAARLEPRELEEGRRVLLEEERKAAAISRGDAAAASARGGSAGEVRRAQMEELRAAIDECQAACVDAALVQALRGQLATEEAKDQSLARLREAAAGYSAEDLQAAIEACESLGVVAPELSGARLRVTVLLQQESANRAVERATEDADALALEQAIAAAKAAGIDEERLEPSRLLQRLLAAEERGDLEGLRAAIQAVEDRGLRVAHLAEARQVLQDLERQEAASQGLQSAVRSQDAGRLREAIAEGQAAGLPEFELRPAREALQLEERKDEARSGLQRAVEGGDVGVLHSALAESRECGILGGPELAAALEAFSALTDTVAEAQDLRAMRCWLLPVPRALLFEQFWRSAQGAGFGGMDWKATGPPPVAGASVGAHFTTVLEGAWRAKSGTVLAELCANLRLCRLREGRPLEGSEPLGAAAAGLGYRQLFQAAWELRAVGSGAGGVPEALTRHPLSLFCMLLYTQQGADVDRMLLFPDVPALQPSADATADGEQRARTYQAYRDRLASARCVRNSAVAVEAIRAAAGCTDALRALDAEGLLGAAPAAELLEERGVAAKGALEAWVKCVCLLSTLACEPLPERTVTKVMVGAPAGLVSHLRGRRPGDTIFWAAPLSTTMDAEVANRYIADSDASVQDVVLKISGVRQGLELFRVSQYPEEQELLLPACSLLEIKKISSRNRQLYVECDYRDTLLSKDLRTAVWGDLRDTTYDLARLVAEERPSPSAGSPPPLVAGSQGAGGRVPRSAQPVQPLQGRTRSPRGPGSSAKAASGAARSTTAPGSRAAGPPGPKGMAGASAPGPAGQSGAALDAKVESLLSVFEVMDRRGTHQIGRDDYMWALKKFSKDPEVMKVARNVGISSHFFESPEDLTLLRFLYLALSNLSETEKDRALRFAVSRMRRQRVASASNAWV</sequence>
<dbReference type="PROSITE" id="PS51456">
    <property type="entry name" value="MYOSIN_MOTOR"/>
    <property type="match status" value="1"/>
</dbReference>
<comment type="similarity">
    <text evidence="6">Belongs to the TRAFAC class myosin-kinesin ATPase superfamily. Myosin family.</text>
</comment>
<evidence type="ECO:0000256" key="5">
    <source>
        <dbReference type="ARBA" id="ARBA00023203"/>
    </source>
</evidence>
<dbReference type="CDD" id="cd00124">
    <property type="entry name" value="MYSc"/>
    <property type="match status" value="1"/>
</dbReference>
<dbReference type="Gene3D" id="3.40.850.10">
    <property type="entry name" value="Kinesin motor domain"/>
    <property type="match status" value="1"/>
</dbReference>
<dbReference type="SUPFAM" id="SSF52540">
    <property type="entry name" value="P-loop containing nucleoside triphosphate hydrolases"/>
    <property type="match status" value="1"/>
</dbReference>
<dbReference type="InterPro" id="IPR002048">
    <property type="entry name" value="EF_hand_dom"/>
</dbReference>
<feature type="binding site" evidence="6">
    <location>
        <begin position="143"/>
        <end position="150"/>
    </location>
    <ligand>
        <name>ATP</name>
        <dbReference type="ChEBI" id="CHEBI:30616"/>
    </ligand>
</feature>
<evidence type="ECO:0000256" key="4">
    <source>
        <dbReference type="ARBA" id="ARBA00023175"/>
    </source>
</evidence>
<gene>
    <name evidence="11" type="ORF">PCOR1329_LOCUS22700</name>
</gene>
<dbReference type="Gene3D" id="1.10.10.820">
    <property type="match status" value="1"/>
</dbReference>
<keyword evidence="1 6" id="KW-0547">Nucleotide-binding</keyword>
<keyword evidence="12" id="KW-1185">Reference proteome</keyword>
<feature type="domain" description="EF-hand" evidence="9">
    <location>
        <begin position="1967"/>
        <end position="2002"/>
    </location>
</feature>
<comment type="caution">
    <text evidence="11">The sequence shown here is derived from an EMBL/GenBank/DDBJ whole genome shotgun (WGS) entry which is preliminary data.</text>
</comment>
<evidence type="ECO:0000256" key="3">
    <source>
        <dbReference type="ARBA" id="ARBA00023123"/>
    </source>
</evidence>
<dbReference type="PANTHER" id="PTHR13140">
    <property type="entry name" value="MYOSIN"/>
    <property type="match status" value="1"/>
</dbReference>
<feature type="region of interest" description="Disordered" evidence="8">
    <location>
        <begin position="1876"/>
        <end position="1963"/>
    </location>
</feature>
<name>A0ABN9RQ44_9DINO</name>
<dbReference type="PRINTS" id="PR00193">
    <property type="entry name" value="MYOSINHEAVY"/>
</dbReference>
<keyword evidence="2 6" id="KW-0067">ATP-binding</keyword>
<accession>A0ABN9RQ44</accession>
<dbReference type="Gene3D" id="1.20.120.720">
    <property type="entry name" value="Myosin VI head, motor domain, U50 subdomain"/>
    <property type="match status" value="1"/>
</dbReference>
<dbReference type="InterPro" id="IPR036961">
    <property type="entry name" value="Kinesin_motor_dom_sf"/>
</dbReference>
<evidence type="ECO:0008006" key="13">
    <source>
        <dbReference type="Google" id="ProtNLM"/>
    </source>
</evidence>
<protein>
    <recommendedName>
        <fullName evidence="13">Mono(ADP-ribosyl)transferase</fullName>
    </recommendedName>
</protein>
<keyword evidence="4 6" id="KW-0505">Motor protein</keyword>
<feature type="region of interest" description="Actin-binding" evidence="6">
    <location>
        <begin position="654"/>
        <end position="676"/>
    </location>
</feature>
<evidence type="ECO:0000259" key="10">
    <source>
        <dbReference type="PROSITE" id="PS51456"/>
    </source>
</evidence>
<evidence type="ECO:0000256" key="2">
    <source>
        <dbReference type="ARBA" id="ARBA00022840"/>
    </source>
</evidence>
<feature type="coiled-coil region" evidence="7">
    <location>
        <begin position="785"/>
        <end position="816"/>
    </location>
</feature>
<organism evidence="11 12">
    <name type="scientific">Prorocentrum cordatum</name>
    <dbReference type="NCBI Taxonomy" id="2364126"/>
    <lineage>
        <taxon>Eukaryota</taxon>
        <taxon>Sar</taxon>
        <taxon>Alveolata</taxon>
        <taxon>Dinophyceae</taxon>
        <taxon>Prorocentrales</taxon>
        <taxon>Prorocentraceae</taxon>
        <taxon>Prorocentrum</taxon>
    </lineage>
</organism>
<dbReference type="PANTHER" id="PTHR13140:SF706">
    <property type="entry name" value="DILUTE CLASS UNCONVENTIONAL MYOSIN, ISOFORM C"/>
    <property type="match status" value="1"/>
</dbReference>
<keyword evidence="7" id="KW-0175">Coiled coil</keyword>
<dbReference type="SMART" id="SM00242">
    <property type="entry name" value="MYSc"/>
    <property type="match status" value="1"/>
</dbReference>
<dbReference type="PROSITE" id="PS50222">
    <property type="entry name" value="EF_HAND_2"/>
    <property type="match status" value="1"/>
</dbReference>
<dbReference type="InterPro" id="IPR027417">
    <property type="entry name" value="P-loop_NTPase"/>
</dbReference>
<proteinExistence type="inferred from homology"/>
<evidence type="ECO:0000259" key="9">
    <source>
        <dbReference type="PROSITE" id="PS50222"/>
    </source>
</evidence>
<dbReference type="InterPro" id="IPR001609">
    <property type="entry name" value="Myosin_head_motor_dom-like"/>
</dbReference>
<evidence type="ECO:0000256" key="8">
    <source>
        <dbReference type="SAM" id="MobiDB-lite"/>
    </source>
</evidence>
<dbReference type="Pfam" id="PF00063">
    <property type="entry name" value="Myosin_head"/>
    <property type="match status" value="1"/>
</dbReference>
<dbReference type="Gene3D" id="1.20.58.530">
    <property type="match status" value="1"/>
</dbReference>
<keyword evidence="5 6" id="KW-0009">Actin-binding</keyword>
<dbReference type="Gene3D" id="3.90.176.10">
    <property type="entry name" value="Toxin ADP-ribosyltransferase, Chain A, domain 1"/>
    <property type="match status" value="1"/>
</dbReference>